<accession>A0ABR0EH81</accession>
<feature type="compositionally biased region" description="Basic and acidic residues" evidence="1">
    <location>
        <begin position="1"/>
        <end position="18"/>
    </location>
</feature>
<gene>
    <name evidence="2" type="ORF">PRZ48_009047</name>
</gene>
<sequence>MNHSNHDGGWGRDRDEQRLPQLRSPPPRDGSPRSDVAALNGASKKRDYVPFQDALYYNNDNSASYGSNSSDRDPRDRRYSEVYERVRRRRRNGTEGFWEDRRYEPSRYPVTEYHGKQRYEDDEQPPPPPLPMNGHDDHRYDDRKTDDRKFKRPDRRSRSSSSSRSRHSDRSRKSKRQDRRNRDDSRSRSRSRSRAGSQKNTGPDPNTRPQDDPNRPSEGYTALKALKAAAWAGGVEVVRCRMEPGPWTGQKGKRVALAATVGVAIGALRNGRNQASGKMPYAEAAMTGFYAIDFLKRVARHTEHGKNSVKEQEEWNRDPEEIRGREERTRRFAGGG</sequence>
<feature type="compositionally biased region" description="Basic and acidic residues" evidence="1">
    <location>
        <begin position="302"/>
        <end position="330"/>
    </location>
</feature>
<dbReference type="Proteomes" id="UP001305779">
    <property type="component" value="Unassembled WGS sequence"/>
</dbReference>
<organism evidence="2 3">
    <name type="scientific">Zasmidium cellare</name>
    <name type="common">Wine cellar mold</name>
    <name type="synonym">Racodium cellare</name>
    <dbReference type="NCBI Taxonomy" id="395010"/>
    <lineage>
        <taxon>Eukaryota</taxon>
        <taxon>Fungi</taxon>
        <taxon>Dikarya</taxon>
        <taxon>Ascomycota</taxon>
        <taxon>Pezizomycotina</taxon>
        <taxon>Dothideomycetes</taxon>
        <taxon>Dothideomycetidae</taxon>
        <taxon>Mycosphaerellales</taxon>
        <taxon>Mycosphaerellaceae</taxon>
        <taxon>Zasmidium</taxon>
    </lineage>
</organism>
<feature type="compositionally biased region" description="Basic residues" evidence="1">
    <location>
        <begin position="164"/>
        <end position="179"/>
    </location>
</feature>
<feature type="region of interest" description="Disordered" evidence="1">
    <location>
        <begin position="1"/>
        <end position="218"/>
    </location>
</feature>
<protein>
    <submittedName>
        <fullName evidence="2">Uncharacterized protein</fullName>
    </submittedName>
</protein>
<reference evidence="2 3" key="1">
    <citation type="journal article" date="2023" name="G3 (Bethesda)">
        <title>A chromosome-level genome assembly of Zasmidium syzygii isolated from banana leaves.</title>
        <authorList>
            <person name="van Westerhoven A.C."/>
            <person name="Mehrabi R."/>
            <person name="Talebi R."/>
            <person name="Steentjes M.B.F."/>
            <person name="Corcolon B."/>
            <person name="Chong P.A."/>
            <person name="Kema G.H.J."/>
            <person name="Seidl M.F."/>
        </authorList>
    </citation>
    <scope>NUCLEOTIDE SEQUENCE [LARGE SCALE GENOMIC DNA]</scope>
    <source>
        <strain evidence="2 3">P124</strain>
    </source>
</reference>
<feature type="compositionally biased region" description="Polar residues" evidence="1">
    <location>
        <begin position="195"/>
        <end position="208"/>
    </location>
</feature>
<evidence type="ECO:0000256" key="1">
    <source>
        <dbReference type="SAM" id="MobiDB-lite"/>
    </source>
</evidence>
<dbReference type="EMBL" id="JAXOVC010000006">
    <property type="protein sequence ID" value="KAK4500855.1"/>
    <property type="molecule type" value="Genomic_DNA"/>
</dbReference>
<name>A0ABR0EH81_ZASCE</name>
<feature type="region of interest" description="Disordered" evidence="1">
    <location>
        <begin position="302"/>
        <end position="336"/>
    </location>
</feature>
<feature type="compositionally biased region" description="Basic and acidic residues" evidence="1">
    <location>
        <begin position="70"/>
        <end position="85"/>
    </location>
</feature>
<feature type="compositionally biased region" description="Basic and acidic residues" evidence="1">
    <location>
        <begin position="134"/>
        <end position="149"/>
    </location>
</feature>
<proteinExistence type="predicted"/>
<comment type="caution">
    <text evidence="2">The sequence shown here is derived from an EMBL/GenBank/DDBJ whole genome shotgun (WGS) entry which is preliminary data.</text>
</comment>
<evidence type="ECO:0000313" key="3">
    <source>
        <dbReference type="Proteomes" id="UP001305779"/>
    </source>
</evidence>
<keyword evidence="3" id="KW-1185">Reference proteome</keyword>
<evidence type="ECO:0000313" key="2">
    <source>
        <dbReference type="EMBL" id="KAK4500855.1"/>
    </source>
</evidence>